<protein>
    <recommendedName>
        <fullName evidence="3">CRAL/TRIO N-terminal domain-containing protein</fullName>
    </recommendedName>
</protein>
<name>A0A8J2P1H1_9HEXA</name>
<dbReference type="PANTHER" id="PTHR23324:SF83">
    <property type="entry name" value="SEC14-LIKE PROTEIN 2"/>
    <property type="match status" value="1"/>
</dbReference>
<dbReference type="InterPro" id="IPR051064">
    <property type="entry name" value="SEC14/CRAL-TRIO_domain"/>
</dbReference>
<gene>
    <name evidence="1" type="ORF">AFUS01_LOCUS9730</name>
</gene>
<dbReference type="EMBL" id="CAJVCH010070766">
    <property type="protein sequence ID" value="CAG7720454.1"/>
    <property type="molecule type" value="Genomic_DNA"/>
</dbReference>
<dbReference type="GO" id="GO:0005737">
    <property type="term" value="C:cytoplasm"/>
    <property type="evidence" value="ECO:0007669"/>
    <property type="project" value="TreeGrafter"/>
</dbReference>
<evidence type="ECO:0000313" key="1">
    <source>
        <dbReference type="EMBL" id="CAG7720454.1"/>
    </source>
</evidence>
<comment type="caution">
    <text evidence="1">The sequence shown here is derived from an EMBL/GenBank/DDBJ whole genome shotgun (WGS) entry which is preliminary data.</text>
</comment>
<keyword evidence="2" id="KW-1185">Reference proteome</keyword>
<sequence length="116" mass="13901">MSVINLTELQLLGEFRKRITDLDLNEEWMSNYNLIRWIRTRDLDLEAAENMLRTSIEWRKENDIDQILSWDPTPEYRYQYPYHIGTTRDNGLFLILLPGRVDVKAASQTAESREYF</sequence>
<organism evidence="1 2">
    <name type="scientific">Allacma fusca</name>
    <dbReference type="NCBI Taxonomy" id="39272"/>
    <lineage>
        <taxon>Eukaryota</taxon>
        <taxon>Metazoa</taxon>
        <taxon>Ecdysozoa</taxon>
        <taxon>Arthropoda</taxon>
        <taxon>Hexapoda</taxon>
        <taxon>Collembola</taxon>
        <taxon>Symphypleona</taxon>
        <taxon>Sminthuridae</taxon>
        <taxon>Allacma</taxon>
    </lineage>
</organism>
<accession>A0A8J2P1H1</accession>
<dbReference type="OrthoDB" id="30289at2759"/>
<dbReference type="PANTHER" id="PTHR23324">
    <property type="entry name" value="SEC14 RELATED PROTEIN"/>
    <property type="match status" value="1"/>
</dbReference>
<evidence type="ECO:0008006" key="3">
    <source>
        <dbReference type="Google" id="ProtNLM"/>
    </source>
</evidence>
<dbReference type="Proteomes" id="UP000708208">
    <property type="component" value="Unassembled WGS sequence"/>
</dbReference>
<proteinExistence type="predicted"/>
<dbReference type="AlphaFoldDB" id="A0A8J2P1H1"/>
<evidence type="ECO:0000313" key="2">
    <source>
        <dbReference type="Proteomes" id="UP000708208"/>
    </source>
</evidence>
<reference evidence="1" key="1">
    <citation type="submission" date="2021-06" db="EMBL/GenBank/DDBJ databases">
        <authorList>
            <person name="Hodson N. C."/>
            <person name="Mongue J. A."/>
            <person name="Jaron S. K."/>
        </authorList>
    </citation>
    <scope>NUCLEOTIDE SEQUENCE</scope>
</reference>